<dbReference type="GO" id="GO:0005737">
    <property type="term" value="C:cytoplasm"/>
    <property type="evidence" value="ECO:0007669"/>
    <property type="project" value="TreeGrafter"/>
</dbReference>
<organism evidence="3 4">
    <name type="scientific">Calocera cornea HHB12733</name>
    <dbReference type="NCBI Taxonomy" id="1353952"/>
    <lineage>
        <taxon>Eukaryota</taxon>
        <taxon>Fungi</taxon>
        <taxon>Dikarya</taxon>
        <taxon>Basidiomycota</taxon>
        <taxon>Agaricomycotina</taxon>
        <taxon>Dacrymycetes</taxon>
        <taxon>Dacrymycetales</taxon>
        <taxon>Dacrymycetaceae</taxon>
        <taxon>Calocera</taxon>
    </lineage>
</organism>
<evidence type="ECO:0000256" key="1">
    <source>
        <dbReference type="ARBA" id="ARBA00006475"/>
    </source>
</evidence>
<comment type="similarity">
    <text evidence="1">Belongs to the FAX family.</text>
</comment>
<dbReference type="OrthoDB" id="5809458at2759"/>
<dbReference type="SUPFAM" id="SSF47616">
    <property type="entry name" value="GST C-terminal domain-like"/>
    <property type="match status" value="1"/>
</dbReference>
<proteinExistence type="inferred from homology"/>
<sequence length="247" mass="28043">MSLKLYVFDNPPNAPSHSYFCQKLETYFRATGVKYTVEHTLPFSAPKGKLPFVEFPDGEKLPDTFFIIRRLVSTGQSEDLDAHLTPAQRADSVAWQGWIDDRIYPATVWTRFGSDTNWNEMYKESFGSVPFGIRQAVAWYMRRGAKASLWGHGIARHSEKEVEEILQGFLKAIDMKLDAAHGGWLMGGEAPSMLDVCLFAWCANCLVTASNPFIKEKILKNGTLKVWLAKRTGEWFPEYETLMGMLT</sequence>
<dbReference type="EMBL" id="KV424206">
    <property type="protein sequence ID" value="KZT50232.1"/>
    <property type="molecule type" value="Genomic_DNA"/>
</dbReference>
<dbReference type="Pfam" id="PF17172">
    <property type="entry name" value="GST_N_4"/>
    <property type="match status" value="1"/>
</dbReference>
<dbReference type="SFLD" id="SFLDS00019">
    <property type="entry name" value="Glutathione_Transferase_(cytos"/>
    <property type="match status" value="1"/>
</dbReference>
<name>A0A165C4L8_9BASI</name>
<feature type="domain" description="Thioredoxin-like fold" evidence="2">
    <location>
        <begin position="20"/>
        <end position="117"/>
    </location>
</feature>
<gene>
    <name evidence="3" type="ORF">CALCODRAFT_504947</name>
</gene>
<dbReference type="InterPro" id="IPR040079">
    <property type="entry name" value="Glutathione_S-Trfase"/>
</dbReference>
<dbReference type="InterPro" id="IPR036282">
    <property type="entry name" value="Glutathione-S-Trfase_C_sf"/>
</dbReference>
<dbReference type="Proteomes" id="UP000076842">
    <property type="component" value="Unassembled WGS sequence"/>
</dbReference>
<dbReference type="InterPro" id="IPR050931">
    <property type="entry name" value="Mito_Protein_Transport_Metaxin"/>
</dbReference>
<dbReference type="InterPro" id="IPR012336">
    <property type="entry name" value="Thioredoxin-like_fold"/>
</dbReference>
<evidence type="ECO:0000313" key="4">
    <source>
        <dbReference type="Proteomes" id="UP000076842"/>
    </source>
</evidence>
<dbReference type="PANTHER" id="PTHR12289:SF41">
    <property type="entry name" value="FAILED AXON CONNECTIONS-RELATED"/>
    <property type="match status" value="1"/>
</dbReference>
<accession>A0A165C4L8</accession>
<dbReference type="InterPro" id="IPR026928">
    <property type="entry name" value="FAX/IsoI-like"/>
</dbReference>
<dbReference type="SFLD" id="SFLDG01200">
    <property type="entry name" value="SUF1.1"/>
    <property type="match status" value="1"/>
</dbReference>
<dbReference type="AlphaFoldDB" id="A0A165C4L8"/>
<protein>
    <recommendedName>
        <fullName evidence="2">Thioredoxin-like fold domain-containing protein</fullName>
    </recommendedName>
</protein>
<evidence type="ECO:0000259" key="2">
    <source>
        <dbReference type="Pfam" id="PF17172"/>
    </source>
</evidence>
<dbReference type="Gene3D" id="3.40.30.10">
    <property type="entry name" value="Glutaredoxin"/>
    <property type="match status" value="1"/>
</dbReference>
<dbReference type="SFLD" id="SFLDG01180">
    <property type="entry name" value="SUF1"/>
    <property type="match status" value="1"/>
</dbReference>
<dbReference type="Gene3D" id="1.20.1050.10">
    <property type="match status" value="1"/>
</dbReference>
<dbReference type="PANTHER" id="PTHR12289">
    <property type="entry name" value="METAXIN RELATED"/>
    <property type="match status" value="1"/>
</dbReference>
<reference evidence="3 4" key="1">
    <citation type="journal article" date="2016" name="Mol. Biol. Evol.">
        <title>Comparative Genomics of Early-Diverging Mushroom-Forming Fungi Provides Insights into the Origins of Lignocellulose Decay Capabilities.</title>
        <authorList>
            <person name="Nagy L.G."/>
            <person name="Riley R."/>
            <person name="Tritt A."/>
            <person name="Adam C."/>
            <person name="Daum C."/>
            <person name="Floudas D."/>
            <person name="Sun H."/>
            <person name="Yadav J.S."/>
            <person name="Pangilinan J."/>
            <person name="Larsson K.H."/>
            <person name="Matsuura K."/>
            <person name="Barry K."/>
            <person name="Labutti K."/>
            <person name="Kuo R."/>
            <person name="Ohm R.A."/>
            <person name="Bhattacharya S.S."/>
            <person name="Shirouzu T."/>
            <person name="Yoshinaga Y."/>
            <person name="Martin F.M."/>
            <person name="Grigoriev I.V."/>
            <person name="Hibbett D.S."/>
        </authorList>
    </citation>
    <scope>NUCLEOTIDE SEQUENCE [LARGE SCALE GENOMIC DNA]</scope>
    <source>
        <strain evidence="3 4">HHB12733</strain>
    </source>
</reference>
<dbReference type="SUPFAM" id="SSF52833">
    <property type="entry name" value="Thioredoxin-like"/>
    <property type="match status" value="1"/>
</dbReference>
<keyword evidence="4" id="KW-1185">Reference proteome</keyword>
<dbReference type="InParanoid" id="A0A165C4L8"/>
<evidence type="ECO:0000313" key="3">
    <source>
        <dbReference type="EMBL" id="KZT50232.1"/>
    </source>
</evidence>
<dbReference type="InterPro" id="IPR036249">
    <property type="entry name" value="Thioredoxin-like_sf"/>
</dbReference>